<reference evidence="13 14" key="1">
    <citation type="submission" date="2023-03" db="EMBL/GenBank/DDBJ databases">
        <title>Genome insight into feeding habits of ladybird beetles.</title>
        <authorList>
            <person name="Li H.-S."/>
            <person name="Huang Y.-H."/>
            <person name="Pang H."/>
        </authorList>
    </citation>
    <scope>NUCLEOTIDE SEQUENCE [LARGE SCALE GENOMIC DNA]</scope>
    <source>
        <strain evidence="13">SYSU_2023b</strain>
        <tissue evidence="13">Whole body</tissue>
    </source>
</reference>
<evidence type="ECO:0000256" key="6">
    <source>
        <dbReference type="ARBA" id="ARBA00023244"/>
    </source>
</evidence>
<dbReference type="Proteomes" id="UP001431783">
    <property type="component" value="Unassembled WGS sequence"/>
</dbReference>
<evidence type="ECO:0000256" key="4">
    <source>
        <dbReference type="ARBA" id="ARBA00023133"/>
    </source>
</evidence>
<comment type="catalytic activity">
    <reaction evidence="10">
        <text>hydroxymethylbilane = uroporphyrinogen III + H2O</text>
        <dbReference type="Rhea" id="RHEA:18965"/>
        <dbReference type="ChEBI" id="CHEBI:15377"/>
        <dbReference type="ChEBI" id="CHEBI:57308"/>
        <dbReference type="ChEBI" id="CHEBI:57845"/>
        <dbReference type="EC" id="4.2.1.75"/>
    </reaction>
</comment>
<dbReference type="GO" id="GO:0005829">
    <property type="term" value="C:cytosol"/>
    <property type="evidence" value="ECO:0007669"/>
    <property type="project" value="TreeGrafter"/>
</dbReference>
<dbReference type="GO" id="GO:0006780">
    <property type="term" value="P:uroporphyrinogen III biosynthetic process"/>
    <property type="evidence" value="ECO:0007669"/>
    <property type="project" value="InterPro"/>
</dbReference>
<evidence type="ECO:0000256" key="11">
    <source>
        <dbReference type="ARBA" id="ARBA00060039"/>
    </source>
</evidence>
<dbReference type="InterPro" id="IPR039793">
    <property type="entry name" value="UROS/Hem4"/>
</dbReference>
<gene>
    <name evidence="13" type="ORF">WA026_017663</name>
</gene>
<evidence type="ECO:0000256" key="8">
    <source>
        <dbReference type="ARBA" id="ARBA00032649"/>
    </source>
</evidence>
<dbReference type="GO" id="GO:0004852">
    <property type="term" value="F:uroporphyrinogen-III synthase activity"/>
    <property type="evidence" value="ECO:0007669"/>
    <property type="project" value="UniProtKB-EC"/>
</dbReference>
<comment type="pathway">
    <text evidence="1">Porphyrin-containing compound metabolism; protoporphyrin-IX biosynthesis; coproporphyrinogen-III from 5-aminolevulinate: step 3/4.</text>
</comment>
<dbReference type="PANTHER" id="PTHR12390">
    <property type="entry name" value="UROPORPHYRINOGEN III SYNTHASE"/>
    <property type="match status" value="1"/>
</dbReference>
<dbReference type="EMBL" id="JARQZJ010000041">
    <property type="protein sequence ID" value="KAK9877272.1"/>
    <property type="molecule type" value="Genomic_DNA"/>
</dbReference>
<name>A0AAW1U0I4_9CUCU</name>
<sequence>MRILENFVILLKAQRGLEESDSYEKLLNSHGYVVKQVNTLVFEFHDLSELKEKLESSKKYSGLLLSSPRCVEAVYFALNKNKLESSWHGKHNYAVGEATHLVALKKLGINCRGKESGNAKNLSSIVAKENIGTDKPFLFPHGNLKTDTLKIELSKSNISIEGVLVYDTLSNPNIEEEFADVTEKFTLFPEYIIFFSPSGVRSSVEILRKSPGCLNKMKCIAIGPVTETSMKEENFNIYGVAASPNPEEVLNIIKR</sequence>
<evidence type="ECO:0000256" key="7">
    <source>
        <dbReference type="ARBA" id="ARBA00031702"/>
    </source>
</evidence>
<dbReference type="Pfam" id="PF02602">
    <property type="entry name" value="HEM4"/>
    <property type="match status" value="1"/>
</dbReference>
<evidence type="ECO:0000256" key="5">
    <source>
        <dbReference type="ARBA" id="ARBA00023239"/>
    </source>
</evidence>
<dbReference type="PANTHER" id="PTHR12390:SF0">
    <property type="entry name" value="UROPORPHYRINOGEN-III SYNTHASE"/>
    <property type="match status" value="1"/>
</dbReference>
<dbReference type="AlphaFoldDB" id="A0AAW1U0I4"/>
<comment type="function">
    <text evidence="11">Catalyzes cyclization of the linear tetrapyrrole, hydroxymethylbilane, to the macrocyclic uroporphyrinogen III, the branch point for the various sub-pathways leading to the wide diversity of porphyrins. Porphyrins act as cofactors for a multitude of enzymes that perform a variety of processes within the cell such as methionine synthesis (vitamin B12) or oxygen transport (heme).</text>
</comment>
<comment type="caution">
    <text evidence="13">The sequence shown here is derived from an EMBL/GenBank/DDBJ whole genome shotgun (WGS) entry which is preliminary data.</text>
</comment>
<organism evidence="13 14">
    <name type="scientific">Henosepilachna vigintioctopunctata</name>
    <dbReference type="NCBI Taxonomy" id="420089"/>
    <lineage>
        <taxon>Eukaryota</taxon>
        <taxon>Metazoa</taxon>
        <taxon>Ecdysozoa</taxon>
        <taxon>Arthropoda</taxon>
        <taxon>Hexapoda</taxon>
        <taxon>Insecta</taxon>
        <taxon>Pterygota</taxon>
        <taxon>Neoptera</taxon>
        <taxon>Endopterygota</taxon>
        <taxon>Coleoptera</taxon>
        <taxon>Polyphaga</taxon>
        <taxon>Cucujiformia</taxon>
        <taxon>Coccinelloidea</taxon>
        <taxon>Coccinellidae</taxon>
        <taxon>Epilachninae</taxon>
        <taxon>Epilachnini</taxon>
        <taxon>Henosepilachna</taxon>
    </lineage>
</organism>
<keyword evidence="14" id="KW-1185">Reference proteome</keyword>
<evidence type="ECO:0000256" key="10">
    <source>
        <dbReference type="ARBA" id="ARBA00048617"/>
    </source>
</evidence>
<evidence type="ECO:0000256" key="3">
    <source>
        <dbReference type="ARBA" id="ARBA00013109"/>
    </source>
</evidence>
<keyword evidence="6" id="KW-0627">Porphyrin biosynthesis</keyword>
<comment type="similarity">
    <text evidence="2">Belongs to the uroporphyrinogen-III synthase family.</text>
</comment>
<dbReference type="InterPro" id="IPR003754">
    <property type="entry name" value="4pyrrol_synth_uPrphyn_synth"/>
</dbReference>
<dbReference type="CDD" id="cd06578">
    <property type="entry name" value="HemD"/>
    <property type="match status" value="1"/>
</dbReference>
<dbReference type="GO" id="GO:0006785">
    <property type="term" value="P:heme B biosynthetic process"/>
    <property type="evidence" value="ECO:0007669"/>
    <property type="project" value="UniProtKB-ARBA"/>
</dbReference>
<keyword evidence="5" id="KW-0456">Lyase</keyword>
<evidence type="ECO:0000313" key="14">
    <source>
        <dbReference type="Proteomes" id="UP001431783"/>
    </source>
</evidence>
<evidence type="ECO:0000256" key="9">
    <source>
        <dbReference type="ARBA" id="ARBA00040167"/>
    </source>
</evidence>
<dbReference type="Gene3D" id="3.40.50.10090">
    <property type="match status" value="2"/>
</dbReference>
<evidence type="ECO:0000256" key="1">
    <source>
        <dbReference type="ARBA" id="ARBA00004772"/>
    </source>
</evidence>
<proteinExistence type="inferred from homology"/>
<accession>A0AAW1U0I4</accession>
<keyword evidence="4" id="KW-0350">Heme biosynthesis</keyword>
<dbReference type="EC" id="4.2.1.75" evidence="3"/>
<feature type="domain" description="Tetrapyrrole biosynthesis uroporphyrinogen III synthase" evidence="12">
    <location>
        <begin position="22"/>
        <end position="249"/>
    </location>
</feature>
<dbReference type="FunFam" id="3.40.50.10090:FF:000003">
    <property type="entry name" value="uroporphyrinogen-III synthase"/>
    <property type="match status" value="1"/>
</dbReference>
<protein>
    <recommendedName>
        <fullName evidence="9">Uroporphyrinogen-III synthase</fullName>
        <ecNumber evidence="3">4.2.1.75</ecNumber>
    </recommendedName>
    <alternativeName>
        <fullName evidence="8">Hydroxymethylbilane hydrolyase [cyclizing]</fullName>
    </alternativeName>
    <alternativeName>
        <fullName evidence="7">Uroporphyrinogen-III cosynthase</fullName>
    </alternativeName>
</protein>
<evidence type="ECO:0000259" key="12">
    <source>
        <dbReference type="Pfam" id="PF02602"/>
    </source>
</evidence>
<evidence type="ECO:0000313" key="13">
    <source>
        <dbReference type="EMBL" id="KAK9877272.1"/>
    </source>
</evidence>
<evidence type="ECO:0000256" key="2">
    <source>
        <dbReference type="ARBA" id="ARBA00008133"/>
    </source>
</evidence>
<dbReference type="SUPFAM" id="SSF69618">
    <property type="entry name" value="HemD-like"/>
    <property type="match status" value="1"/>
</dbReference>
<dbReference type="InterPro" id="IPR036108">
    <property type="entry name" value="4pyrrol_syn_uPrphyn_synt_sf"/>
</dbReference>